<gene>
    <name evidence="1" type="ORF">I2I05_02480</name>
</gene>
<keyword evidence="2" id="KW-1185">Reference proteome</keyword>
<evidence type="ECO:0000313" key="2">
    <source>
        <dbReference type="Proteomes" id="UP000597617"/>
    </source>
</evidence>
<dbReference type="RefSeq" id="WP_196280609.1">
    <property type="nucleotide sequence ID" value="NZ_JADQDQ010000001.1"/>
</dbReference>
<evidence type="ECO:0008006" key="3">
    <source>
        <dbReference type="Google" id="ProtNLM"/>
    </source>
</evidence>
<accession>A0ABS0ID27</accession>
<evidence type="ECO:0000313" key="1">
    <source>
        <dbReference type="EMBL" id="MBF9236252.1"/>
    </source>
</evidence>
<organism evidence="1 2">
    <name type="scientific">Hymenobacter jeongseonensis</name>
    <dbReference type="NCBI Taxonomy" id="2791027"/>
    <lineage>
        <taxon>Bacteria</taxon>
        <taxon>Pseudomonadati</taxon>
        <taxon>Bacteroidota</taxon>
        <taxon>Cytophagia</taxon>
        <taxon>Cytophagales</taxon>
        <taxon>Hymenobacteraceae</taxon>
        <taxon>Hymenobacter</taxon>
    </lineage>
</organism>
<name>A0ABS0ID27_9BACT</name>
<dbReference type="SUPFAM" id="SSF51197">
    <property type="entry name" value="Clavaminate synthase-like"/>
    <property type="match status" value="1"/>
</dbReference>
<dbReference type="EMBL" id="JADQDQ010000001">
    <property type="protein sequence ID" value="MBF9236252.1"/>
    <property type="molecule type" value="Genomic_DNA"/>
</dbReference>
<protein>
    <recommendedName>
        <fullName evidence="3">Phytanoyl-CoA dioxygenase family protein</fullName>
    </recommendedName>
</protein>
<proteinExistence type="predicted"/>
<reference evidence="1 2" key="1">
    <citation type="submission" date="2020-11" db="EMBL/GenBank/DDBJ databases">
        <authorList>
            <person name="Kim M.K."/>
        </authorList>
    </citation>
    <scope>NUCLEOTIDE SEQUENCE [LARGE SCALE GENOMIC DNA]</scope>
    <source>
        <strain evidence="1 2">BT683</strain>
    </source>
</reference>
<dbReference type="Proteomes" id="UP000597617">
    <property type="component" value="Unassembled WGS sequence"/>
</dbReference>
<comment type="caution">
    <text evidence="1">The sequence shown here is derived from an EMBL/GenBank/DDBJ whole genome shotgun (WGS) entry which is preliminary data.</text>
</comment>
<sequence>MMNTIFFDSPLADDERRAQLYQGQLFAFQPRASVLALVNYARELTEAAFGDLDPETAQHAMSASEFDDLLATFKPEFINSARTKQLMQNLLRDFGCDPEKTYFDVPRLRSATSHDFLVSGMAHRFETHRDSWFSACLSQLNWWFPVYAHESGNAVAFHPAYWHQAVPNGSEHYHMKAWFAEGARLKAAGEPDQRPRPEAYKPLEADPQIRLVLPPGGVTIFAGAQMHSTVHNETGKTRWSIDFRTVHLDDLLNHRGAPNLDSRCTGTNLVDFYRVSDLARLPQDIISRYEPGTPLLADLSQRTQVPQPSLP</sequence>